<keyword evidence="1" id="KW-0677">Repeat</keyword>
<dbReference type="PANTHER" id="PTHR13817:SF73">
    <property type="entry name" value="FIBRONECTIN TYPE-III DOMAIN-CONTAINING PROTEIN"/>
    <property type="match status" value="1"/>
</dbReference>
<dbReference type="InterPro" id="IPR003598">
    <property type="entry name" value="Ig_sub2"/>
</dbReference>
<dbReference type="InterPro" id="IPR013783">
    <property type="entry name" value="Ig-like_fold"/>
</dbReference>
<evidence type="ECO:0000256" key="1">
    <source>
        <dbReference type="ARBA" id="ARBA00022737"/>
    </source>
</evidence>
<feature type="domain" description="Fibronectin type-III" evidence="4">
    <location>
        <begin position="221"/>
        <end position="320"/>
    </location>
</feature>
<name>A0A9Q1BBN0_HOLLE</name>
<reference evidence="5" key="1">
    <citation type="submission" date="2021-10" db="EMBL/GenBank/DDBJ databases">
        <title>Tropical sea cucumber genome reveals ecological adaptation and Cuvierian tubules defense mechanism.</title>
        <authorList>
            <person name="Chen T."/>
        </authorList>
    </citation>
    <scope>NUCLEOTIDE SEQUENCE</scope>
    <source>
        <strain evidence="5">Nanhai2018</strain>
        <tissue evidence="5">Muscle</tissue>
    </source>
</reference>
<dbReference type="SUPFAM" id="SSF48726">
    <property type="entry name" value="Immunoglobulin"/>
    <property type="match status" value="1"/>
</dbReference>
<evidence type="ECO:0000259" key="4">
    <source>
        <dbReference type="PROSITE" id="PS50853"/>
    </source>
</evidence>
<dbReference type="EMBL" id="JAIZAY010000060">
    <property type="protein sequence ID" value="KAJ8019204.1"/>
    <property type="molecule type" value="Genomic_DNA"/>
</dbReference>
<dbReference type="Gene3D" id="2.60.40.10">
    <property type="entry name" value="Immunoglobulins"/>
    <property type="match status" value="2"/>
</dbReference>
<evidence type="ECO:0000313" key="6">
    <source>
        <dbReference type="Proteomes" id="UP001152320"/>
    </source>
</evidence>
<evidence type="ECO:0000256" key="2">
    <source>
        <dbReference type="SAM" id="MobiDB-lite"/>
    </source>
</evidence>
<dbReference type="PANTHER" id="PTHR13817">
    <property type="entry name" value="TITIN"/>
    <property type="match status" value="1"/>
</dbReference>
<dbReference type="InterPro" id="IPR050964">
    <property type="entry name" value="Striated_Muscle_Regulatory"/>
</dbReference>
<feature type="domain" description="Ig-like" evidence="3">
    <location>
        <begin position="114"/>
        <end position="213"/>
    </location>
</feature>
<dbReference type="SMART" id="SM00409">
    <property type="entry name" value="IG"/>
    <property type="match status" value="1"/>
</dbReference>
<dbReference type="InterPro" id="IPR036179">
    <property type="entry name" value="Ig-like_dom_sf"/>
</dbReference>
<dbReference type="InterPro" id="IPR036116">
    <property type="entry name" value="FN3_sf"/>
</dbReference>
<dbReference type="SUPFAM" id="SSF49265">
    <property type="entry name" value="Fibronectin type III"/>
    <property type="match status" value="1"/>
</dbReference>
<evidence type="ECO:0000313" key="5">
    <source>
        <dbReference type="EMBL" id="KAJ8019204.1"/>
    </source>
</evidence>
<sequence>MQAVIEVREWITCLDSTVHTRVHVLQVQNVQEIQADAQEMTVAVNHVLSHVTKELPQVVSYVPPCSPVIPGFDKLNVIVTTTLPIGEVQEGHSFLVSCSVNLLPADVTLSWTGPNVQGKIVSELPEEKKGVRGSNLTLTCEAFGNSMLIVEWLFMNESAADTFTNVGEMTSEDNFAFKTTSNLTFNNLSKNNSGIYTCQVRMDSRETDSADVNLIVVAPSAPRNPTVEDSPEKCVVNWDDSESPNGPGLYYEVTQFIRDSSSGDLDESPGPVKVESVTKYELQKADMMLNSEYAFRICANNSDHEGDCTDASGSCMTSPGAPDSIPMIEKPDQETDVKSSSVILTLPKVDIRNGPISCYEFVVVKRTAGESGSGSPDDVQFEEIKSEPENDSLYRSVVMNQ</sequence>
<dbReference type="Pfam" id="PF00047">
    <property type="entry name" value="ig"/>
    <property type="match status" value="1"/>
</dbReference>
<dbReference type="PROSITE" id="PS50835">
    <property type="entry name" value="IG_LIKE"/>
    <property type="match status" value="1"/>
</dbReference>
<dbReference type="InterPro" id="IPR013151">
    <property type="entry name" value="Immunoglobulin_dom"/>
</dbReference>
<dbReference type="SMART" id="SM00408">
    <property type="entry name" value="IGc2"/>
    <property type="match status" value="1"/>
</dbReference>
<dbReference type="InterPro" id="IPR003961">
    <property type="entry name" value="FN3_dom"/>
</dbReference>
<protein>
    <submittedName>
        <fullName evidence="5">Uncharacterized protein</fullName>
    </submittedName>
</protein>
<dbReference type="SMART" id="SM00060">
    <property type="entry name" value="FN3"/>
    <property type="match status" value="1"/>
</dbReference>
<gene>
    <name evidence="5" type="ORF">HOLleu_42363</name>
</gene>
<dbReference type="CDD" id="cd00063">
    <property type="entry name" value="FN3"/>
    <property type="match status" value="1"/>
</dbReference>
<dbReference type="PROSITE" id="PS50853">
    <property type="entry name" value="FN3"/>
    <property type="match status" value="1"/>
</dbReference>
<organism evidence="5 6">
    <name type="scientific">Holothuria leucospilota</name>
    <name type="common">Black long sea cucumber</name>
    <name type="synonym">Mertensiothuria leucospilota</name>
    <dbReference type="NCBI Taxonomy" id="206669"/>
    <lineage>
        <taxon>Eukaryota</taxon>
        <taxon>Metazoa</taxon>
        <taxon>Echinodermata</taxon>
        <taxon>Eleutherozoa</taxon>
        <taxon>Echinozoa</taxon>
        <taxon>Holothuroidea</taxon>
        <taxon>Aspidochirotacea</taxon>
        <taxon>Aspidochirotida</taxon>
        <taxon>Holothuriidae</taxon>
        <taxon>Holothuria</taxon>
    </lineage>
</organism>
<proteinExistence type="predicted"/>
<evidence type="ECO:0000259" key="3">
    <source>
        <dbReference type="PROSITE" id="PS50835"/>
    </source>
</evidence>
<dbReference type="Proteomes" id="UP001152320">
    <property type="component" value="Unassembled WGS sequence"/>
</dbReference>
<keyword evidence="6" id="KW-1185">Reference proteome</keyword>
<comment type="caution">
    <text evidence="5">The sequence shown here is derived from an EMBL/GenBank/DDBJ whole genome shotgun (WGS) entry which is preliminary data.</text>
</comment>
<dbReference type="CDD" id="cd00096">
    <property type="entry name" value="Ig"/>
    <property type="match status" value="1"/>
</dbReference>
<dbReference type="InterPro" id="IPR003599">
    <property type="entry name" value="Ig_sub"/>
</dbReference>
<dbReference type="InterPro" id="IPR007110">
    <property type="entry name" value="Ig-like_dom"/>
</dbReference>
<dbReference type="AlphaFoldDB" id="A0A9Q1BBN0"/>
<accession>A0A9Q1BBN0</accession>
<feature type="region of interest" description="Disordered" evidence="2">
    <location>
        <begin position="369"/>
        <end position="392"/>
    </location>
</feature>
<dbReference type="OrthoDB" id="10031887at2759"/>